<dbReference type="GO" id="GO:0016787">
    <property type="term" value="F:hydrolase activity"/>
    <property type="evidence" value="ECO:0007669"/>
    <property type="project" value="UniProtKB-KW"/>
</dbReference>
<organism evidence="5 6">
    <name type="scientific">Caldimonas aquatica</name>
    <dbReference type="NCBI Taxonomy" id="376175"/>
    <lineage>
        <taxon>Bacteria</taxon>
        <taxon>Pseudomonadati</taxon>
        <taxon>Pseudomonadota</taxon>
        <taxon>Betaproteobacteria</taxon>
        <taxon>Burkholderiales</taxon>
        <taxon>Sphaerotilaceae</taxon>
        <taxon>Caldimonas</taxon>
    </lineage>
</organism>
<evidence type="ECO:0000256" key="1">
    <source>
        <dbReference type="ARBA" id="ARBA00010923"/>
    </source>
</evidence>
<dbReference type="PANTHER" id="PTHR30408">
    <property type="entry name" value="TYPE-1 RESTRICTION ENZYME ECOKI SPECIFICITY PROTEIN"/>
    <property type="match status" value="1"/>
</dbReference>
<gene>
    <name evidence="5" type="ORF">OMP39_01035</name>
</gene>
<evidence type="ECO:0000256" key="2">
    <source>
        <dbReference type="ARBA" id="ARBA00022747"/>
    </source>
</evidence>
<keyword evidence="2" id="KW-0680">Restriction system</keyword>
<evidence type="ECO:0000256" key="3">
    <source>
        <dbReference type="ARBA" id="ARBA00023125"/>
    </source>
</evidence>
<name>A0ABY6MTA1_9BURK</name>
<reference evidence="5" key="1">
    <citation type="submission" date="2022-10" db="EMBL/GenBank/DDBJ databases">
        <title>Complete genome sequence of Schlegelella aquatica LMG 23380.</title>
        <authorList>
            <person name="Musilova J."/>
            <person name="Kourilova X."/>
            <person name="Bezdicek M."/>
            <person name="Hermankova K."/>
            <person name="Obruca S."/>
            <person name="Sedlar K."/>
        </authorList>
    </citation>
    <scope>NUCLEOTIDE SEQUENCE</scope>
    <source>
        <strain evidence="5">LMG 23380</strain>
    </source>
</reference>
<evidence type="ECO:0000313" key="6">
    <source>
        <dbReference type="Proteomes" id="UP001163266"/>
    </source>
</evidence>
<feature type="domain" description="Type I restriction modification DNA specificity" evidence="4">
    <location>
        <begin position="6"/>
        <end position="176"/>
    </location>
</feature>
<dbReference type="Gene3D" id="3.90.220.20">
    <property type="entry name" value="DNA methylase specificity domains"/>
    <property type="match status" value="2"/>
</dbReference>
<dbReference type="SUPFAM" id="SSF116734">
    <property type="entry name" value="DNA methylase specificity domain"/>
    <property type="match status" value="2"/>
</dbReference>
<protein>
    <submittedName>
        <fullName evidence="5">Restriction endonuclease subunit S</fullName>
        <ecNumber evidence="5">3.1.21.-</ecNumber>
    </submittedName>
</protein>
<dbReference type="EMBL" id="CP110257">
    <property type="protein sequence ID" value="UZD55214.1"/>
    <property type="molecule type" value="Genomic_DNA"/>
</dbReference>
<dbReference type="InterPro" id="IPR000055">
    <property type="entry name" value="Restrct_endonuc_typeI_TRD"/>
</dbReference>
<keyword evidence="3" id="KW-0238">DNA-binding</keyword>
<keyword evidence="5" id="KW-0540">Nuclease</keyword>
<keyword evidence="5" id="KW-0255">Endonuclease</keyword>
<evidence type="ECO:0000259" key="4">
    <source>
        <dbReference type="Pfam" id="PF01420"/>
    </source>
</evidence>
<proteinExistence type="inferred from homology"/>
<evidence type="ECO:0000313" key="5">
    <source>
        <dbReference type="EMBL" id="UZD55214.1"/>
    </source>
</evidence>
<dbReference type="InterPro" id="IPR044946">
    <property type="entry name" value="Restrct_endonuc_typeI_TRD_sf"/>
</dbReference>
<dbReference type="EC" id="3.1.21.-" evidence="5"/>
<keyword evidence="6" id="KW-1185">Reference proteome</keyword>
<dbReference type="Proteomes" id="UP001163266">
    <property type="component" value="Chromosome"/>
</dbReference>
<dbReference type="GO" id="GO:0004519">
    <property type="term" value="F:endonuclease activity"/>
    <property type="evidence" value="ECO:0007669"/>
    <property type="project" value="UniProtKB-KW"/>
</dbReference>
<dbReference type="RefSeq" id="WP_264892972.1">
    <property type="nucleotide sequence ID" value="NZ_CP110257.1"/>
</dbReference>
<dbReference type="PANTHER" id="PTHR30408:SF12">
    <property type="entry name" value="TYPE I RESTRICTION ENZYME MJAVIII SPECIFICITY SUBUNIT"/>
    <property type="match status" value="1"/>
</dbReference>
<dbReference type="InterPro" id="IPR052021">
    <property type="entry name" value="Type-I_RS_S_subunit"/>
</dbReference>
<comment type="similarity">
    <text evidence="1">Belongs to the type-I restriction system S methylase family.</text>
</comment>
<accession>A0ABY6MTA1</accession>
<sequence length="400" mass="45106">MKRPAGWANLPLHHLADVRTGLSKNAKREGPTVRLPYLRVANVQDGIVDLSDVQEIEVPASQVARFTLQKGDLLLIEGNGNPENLGRGCLWDGQISDIVHQNHVFAVRPRPNSQLLPKFLELQVQSDYGRNYFLSCAKGSTGLSSLNSTQLKEFPLLVPPYEEQCQITEVVGAWASAIQKTEQLIEAKERYYTHELSRLISRGQHPRGQVGSFAHEISERNRDGNEARVLSVTNSRGFVLPEDQFERRVASADLSNYKVVRRGQYAYNPSRINVGSIARLDDWDDGVLSPMYVVFGLDETKVDSDYFRHWLDSHEARERIKKSAQGSVRETVSFSEFASLSIPLPDLATQTAIARYLNTLRQEITLLSRSLTALKRQKRGLMQKLLTGKWRVPVTEVEVT</sequence>
<dbReference type="CDD" id="cd17253">
    <property type="entry name" value="RMtype1_S_Eco933I-TRD2-CR2_like"/>
    <property type="match status" value="1"/>
</dbReference>
<feature type="domain" description="Type I restriction modification DNA specificity" evidence="4">
    <location>
        <begin position="318"/>
        <end position="375"/>
    </location>
</feature>
<keyword evidence="5" id="KW-0378">Hydrolase</keyword>
<dbReference type="Pfam" id="PF01420">
    <property type="entry name" value="Methylase_S"/>
    <property type="match status" value="2"/>
</dbReference>